<name>A0A1S3II40_LINAN</name>
<dbReference type="KEGG" id="lak:106164490"/>
<dbReference type="InterPro" id="IPR011044">
    <property type="entry name" value="Quino_amine_DH_bsu"/>
</dbReference>
<evidence type="ECO:0000313" key="1">
    <source>
        <dbReference type="Proteomes" id="UP000085678"/>
    </source>
</evidence>
<dbReference type="GO" id="GO:0005815">
    <property type="term" value="C:microtubule organizing center"/>
    <property type="evidence" value="ECO:0007669"/>
    <property type="project" value="TreeGrafter"/>
</dbReference>
<evidence type="ECO:0000313" key="2">
    <source>
        <dbReference type="RefSeq" id="XP_013397882.1"/>
    </source>
</evidence>
<gene>
    <name evidence="2" type="primary">LOC106164490</name>
</gene>
<dbReference type="SUPFAM" id="SSF50969">
    <property type="entry name" value="YVTN repeat-like/Quinoprotein amine dehydrogenase"/>
    <property type="match status" value="1"/>
</dbReference>
<dbReference type="InParanoid" id="A0A1S3II40"/>
<dbReference type="OrthoDB" id="308690at2759"/>
<dbReference type="Gene3D" id="2.130.10.10">
    <property type="entry name" value="YVTN repeat-like/Quinoprotein amine dehydrogenase"/>
    <property type="match status" value="3"/>
</dbReference>
<accession>A0A1S3II40</accession>
<dbReference type="InterPro" id="IPR015943">
    <property type="entry name" value="WD40/YVTN_repeat-like_dom_sf"/>
</dbReference>
<sequence length="445" mass="50745">MNFSEIFKQSNQLCKFSPDGNYLANAVQYRLIVRDVKTLQILNLYTCLDAVQYVEWSSDSQFILCGMYKRGLVQIWSLEQPEWTCKIDEGSAGLVAARWSPDSRHVLTTADFHLRITVWSLVNKSVSYIKYPKGCQKGLDFNDVNQYLALAERRECKDYVSIFTCNTWQLVKHFETSTDDLAGVSWSPDGRVLCVYENCLQYKVLLYSVDGRCLSEYSAYEHALGVKNIAWAPSSQFLAIGSYDQKVRILNHITWRAVAEFDHPSELDNPNVIVYKEWERRPQLLDGESELPRGTLFSTQSKYELVEGAVLIPTIKTDLNKANPKIGVGKLGFSANSKYLYTINDNMPHTLWIWDIQTLSLAFLLIHASPIKCVEWDPVHTRLGLATGNNSIYMWSPAGCLSVPVPTEATFQVNVLRWHLEGRAMVLIGKDEMSMCYLTDPEQQI</sequence>
<dbReference type="InterPro" id="IPR001680">
    <property type="entry name" value="WD40_rpt"/>
</dbReference>
<dbReference type="PANTHER" id="PTHR16220">
    <property type="entry name" value="WD REPEAT PROTEIN 8-RELATED"/>
    <property type="match status" value="1"/>
</dbReference>
<protein>
    <submittedName>
        <fullName evidence="2">WD repeat-containing protein WRAP73-like</fullName>
    </submittedName>
</protein>
<dbReference type="PANTHER" id="PTHR16220:SF0">
    <property type="entry name" value="WD REPEAT-CONTAINING PROTEIN WRAP73"/>
    <property type="match status" value="1"/>
</dbReference>
<dbReference type="Pfam" id="PF00400">
    <property type="entry name" value="WD40"/>
    <property type="match status" value="1"/>
</dbReference>
<dbReference type="GeneID" id="106164490"/>
<dbReference type="AlphaFoldDB" id="A0A1S3II40"/>
<dbReference type="RefSeq" id="XP_013397882.1">
    <property type="nucleotide sequence ID" value="XM_013542428.2"/>
</dbReference>
<dbReference type="InterPro" id="IPR052778">
    <property type="entry name" value="Centrosome-WD_assoc"/>
</dbReference>
<dbReference type="Proteomes" id="UP000085678">
    <property type="component" value="Unplaced"/>
</dbReference>
<keyword evidence="1" id="KW-1185">Reference proteome</keyword>
<proteinExistence type="predicted"/>
<dbReference type="SMART" id="SM00320">
    <property type="entry name" value="WD40"/>
    <property type="match status" value="5"/>
</dbReference>
<dbReference type="GO" id="GO:1990811">
    <property type="term" value="C:MWP complex"/>
    <property type="evidence" value="ECO:0007669"/>
    <property type="project" value="TreeGrafter"/>
</dbReference>
<reference evidence="2" key="1">
    <citation type="submission" date="2025-08" db="UniProtKB">
        <authorList>
            <consortium name="RefSeq"/>
        </authorList>
    </citation>
    <scope>IDENTIFICATION</scope>
    <source>
        <tissue evidence="2">Gonads</tissue>
    </source>
</reference>
<dbReference type="STRING" id="7574.A0A1S3II40"/>
<organism evidence="1 2">
    <name type="scientific">Lingula anatina</name>
    <name type="common">Brachiopod</name>
    <name type="synonym">Lingula unguis</name>
    <dbReference type="NCBI Taxonomy" id="7574"/>
    <lineage>
        <taxon>Eukaryota</taxon>
        <taxon>Metazoa</taxon>
        <taxon>Spiralia</taxon>
        <taxon>Lophotrochozoa</taxon>
        <taxon>Brachiopoda</taxon>
        <taxon>Linguliformea</taxon>
        <taxon>Lingulata</taxon>
        <taxon>Lingulida</taxon>
        <taxon>Linguloidea</taxon>
        <taxon>Lingulidae</taxon>
        <taxon>Lingula</taxon>
    </lineage>
</organism>